<comment type="subunit">
    <text evidence="5">Part of the 50S ribosomal subunit.</text>
</comment>
<evidence type="ECO:0000256" key="4">
    <source>
        <dbReference type="ARBA" id="ARBA00035244"/>
    </source>
</evidence>
<sequence>MKVTVYNLKREAVGELDLSDDVFGTEVKEHLFYEVVKAQLASRRAGTKATKERSAVAGSSKKLYRQKGTGRARQGSIRAPHHAGGGHAHALTPQDWSYRPPRKVRIGALKSALSLFAKENRLIVLDTLDLPEIKTKALVTTLETLQVGKKSLVVDSPSNEKLVKSIRNLVEHQFLPPEGVNVYDLLRHDHLVVSREAAKALEARCLR</sequence>
<evidence type="ECO:0000256" key="2">
    <source>
        <dbReference type="ARBA" id="ARBA00022980"/>
    </source>
</evidence>
<dbReference type="Proteomes" id="UP000067626">
    <property type="component" value="Chromosome"/>
</dbReference>
<dbReference type="InterPro" id="IPR002136">
    <property type="entry name" value="Ribosomal_uL4"/>
</dbReference>
<keyword evidence="5" id="KW-0699">rRNA-binding</keyword>
<feature type="region of interest" description="Disordered" evidence="6">
    <location>
        <begin position="47"/>
        <end position="94"/>
    </location>
</feature>
<keyword evidence="8" id="KW-1185">Reference proteome</keyword>
<name>A0A0K1EA24_CHOCO</name>
<dbReference type="GO" id="GO:1990904">
    <property type="term" value="C:ribonucleoprotein complex"/>
    <property type="evidence" value="ECO:0007669"/>
    <property type="project" value="UniProtKB-KW"/>
</dbReference>
<keyword evidence="3 5" id="KW-0687">Ribonucleoprotein</keyword>
<dbReference type="InterPro" id="IPR013005">
    <property type="entry name" value="Ribosomal_uL4-like"/>
</dbReference>
<dbReference type="GO" id="GO:0005840">
    <property type="term" value="C:ribosome"/>
    <property type="evidence" value="ECO:0007669"/>
    <property type="project" value="UniProtKB-KW"/>
</dbReference>
<dbReference type="Gene3D" id="3.40.1370.10">
    <property type="match status" value="1"/>
</dbReference>
<dbReference type="PANTHER" id="PTHR10746:SF6">
    <property type="entry name" value="LARGE RIBOSOMAL SUBUNIT PROTEIN UL4M"/>
    <property type="match status" value="1"/>
</dbReference>
<keyword evidence="2 5" id="KW-0689">Ribosomal protein</keyword>
<dbReference type="GO" id="GO:0003735">
    <property type="term" value="F:structural constituent of ribosome"/>
    <property type="evidence" value="ECO:0007669"/>
    <property type="project" value="InterPro"/>
</dbReference>
<evidence type="ECO:0000256" key="6">
    <source>
        <dbReference type="SAM" id="MobiDB-lite"/>
    </source>
</evidence>
<evidence type="ECO:0000256" key="3">
    <source>
        <dbReference type="ARBA" id="ARBA00023274"/>
    </source>
</evidence>
<reference evidence="7 8" key="1">
    <citation type="submission" date="2015-07" db="EMBL/GenBank/DDBJ databases">
        <title>Genome analysis of myxobacterium Chondromyces crocatus Cm c5 reveals a high potential for natural compound synthesis and the genetic basis for the loss of fruiting body formation.</title>
        <authorList>
            <person name="Zaburannyi N."/>
            <person name="Bunk B."/>
            <person name="Maier J."/>
            <person name="Overmann J."/>
            <person name="Mueller R."/>
        </authorList>
    </citation>
    <scope>NUCLEOTIDE SEQUENCE [LARGE SCALE GENOMIC DNA]</scope>
    <source>
        <strain evidence="7 8">Cm c5</strain>
    </source>
</reference>
<dbReference type="OrthoDB" id="9803201at2"/>
<dbReference type="SUPFAM" id="SSF52166">
    <property type="entry name" value="Ribosomal protein L4"/>
    <property type="match status" value="1"/>
</dbReference>
<dbReference type="AlphaFoldDB" id="A0A0K1EA24"/>
<comment type="function">
    <text evidence="5">One of the primary rRNA binding proteins, this protein initially binds near the 5'-end of the 23S rRNA. It is important during the early stages of 50S assembly. It makes multiple contacts with different domains of the 23S rRNA in the assembled 50S subunit and ribosome.</text>
</comment>
<evidence type="ECO:0000256" key="1">
    <source>
        <dbReference type="ARBA" id="ARBA00010528"/>
    </source>
</evidence>
<dbReference type="KEGG" id="ccro:CMC5_018680"/>
<dbReference type="EMBL" id="CP012159">
    <property type="protein sequence ID" value="AKT37726.1"/>
    <property type="molecule type" value="Genomic_DNA"/>
</dbReference>
<accession>A0A0K1EA24</accession>
<dbReference type="PATRIC" id="fig|52.7.peg.2011"/>
<dbReference type="InterPro" id="IPR023574">
    <property type="entry name" value="Ribosomal_uL4_dom_sf"/>
</dbReference>
<gene>
    <name evidence="5 7" type="primary">rplD</name>
    <name evidence="7" type="ORF">CMC5_018680</name>
</gene>
<dbReference type="Pfam" id="PF00573">
    <property type="entry name" value="Ribosomal_L4"/>
    <property type="match status" value="1"/>
</dbReference>
<protein>
    <recommendedName>
        <fullName evidence="4 5">Large ribosomal subunit protein uL4</fullName>
    </recommendedName>
</protein>
<evidence type="ECO:0000313" key="8">
    <source>
        <dbReference type="Proteomes" id="UP000067626"/>
    </source>
</evidence>
<organism evidence="7 8">
    <name type="scientific">Chondromyces crocatus</name>
    <dbReference type="NCBI Taxonomy" id="52"/>
    <lineage>
        <taxon>Bacteria</taxon>
        <taxon>Pseudomonadati</taxon>
        <taxon>Myxococcota</taxon>
        <taxon>Polyangia</taxon>
        <taxon>Polyangiales</taxon>
        <taxon>Polyangiaceae</taxon>
        <taxon>Chondromyces</taxon>
    </lineage>
</organism>
<evidence type="ECO:0000256" key="5">
    <source>
        <dbReference type="HAMAP-Rule" id="MF_01328"/>
    </source>
</evidence>
<dbReference type="PANTHER" id="PTHR10746">
    <property type="entry name" value="50S RIBOSOMAL PROTEIN L4"/>
    <property type="match status" value="1"/>
</dbReference>
<dbReference type="STRING" id="52.CMC5_018680"/>
<proteinExistence type="inferred from homology"/>
<evidence type="ECO:0000313" key="7">
    <source>
        <dbReference type="EMBL" id="AKT37726.1"/>
    </source>
</evidence>
<dbReference type="RefSeq" id="WP_050430053.1">
    <property type="nucleotide sequence ID" value="NZ_CP012159.1"/>
</dbReference>
<comment type="function">
    <text evidence="5">Forms part of the polypeptide exit tunnel.</text>
</comment>
<dbReference type="GO" id="GO:0019843">
    <property type="term" value="F:rRNA binding"/>
    <property type="evidence" value="ECO:0007669"/>
    <property type="project" value="UniProtKB-UniRule"/>
</dbReference>
<comment type="similarity">
    <text evidence="1 5">Belongs to the universal ribosomal protein uL4 family.</text>
</comment>
<keyword evidence="5" id="KW-0694">RNA-binding</keyword>
<dbReference type="HAMAP" id="MF_01328_B">
    <property type="entry name" value="Ribosomal_uL4_B"/>
    <property type="match status" value="1"/>
</dbReference>
<dbReference type="NCBIfam" id="TIGR03953">
    <property type="entry name" value="rplD_bact"/>
    <property type="match status" value="1"/>
</dbReference>
<dbReference type="GO" id="GO:0006412">
    <property type="term" value="P:translation"/>
    <property type="evidence" value="ECO:0007669"/>
    <property type="project" value="UniProtKB-UniRule"/>
</dbReference>